<dbReference type="PROSITE" id="PS51153">
    <property type="entry name" value="RPW8"/>
    <property type="match status" value="1"/>
</dbReference>
<gene>
    <name evidence="4" type="ORF">FPE_LOCUS23030</name>
</gene>
<proteinExistence type="inferred from homology"/>
<dbReference type="Gene3D" id="3.40.50.300">
    <property type="entry name" value="P-loop containing nucleotide triphosphate hydrolases"/>
    <property type="match status" value="1"/>
</dbReference>
<evidence type="ECO:0000313" key="4">
    <source>
        <dbReference type="EMBL" id="CAI9775600.1"/>
    </source>
</evidence>
<dbReference type="SUPFAM" id="SSF52540">
    <property type="entry name" value="P-loop containing nucleoside triphosphate hydrolases"/>
    <property type="match status" value="2"/>
</dbReference>
<feature type="domain" description="RPW8" evidence="3">
    <location>
        <begin position="1"/>
        <end position="150"/>
    </location>
</feature>
<dbReference type="PANTHER" id="PTHR36766">
    <property type="entry name" value="PLANT BROAD-SPECTRUM MILDEW RESISTANCE PROTEIN RPW8"/>
    <property type="match status" value="1"/>
</dbReference>
<sequence>MADSLGGDATGVAFDLLMKTVLDVALRVARFRSELNHLISTLISIKPFVKNIEKLNGLLDNRREGAEMLNKLFKQGEVLIHECLKIEQWRLDKKYSYAKKLEEFESSLSWFLKINVQAELARDFKSVAVAVNVLQEKMDKIISVQDNDRNVNSYGFAGWCGVPGVTGFVVGLDVQLQELKAMLLKDGVPIVVLSAPGGCGKTTLAKLLCNDDEIKGNQ</sequence>
<name>A0AAD2E5K0_9LAMI</name>
<evidence type="ECO:0000256" key="2">
    <source>
        <dbReference type="ARBA" id="ARBA00022821"/>
    </source>
</evidence>
<dbReference type="PANTHER" id="PTHR36766:SF3">
    <property type="entry name" value="RPW8 DOMAIN-CONTAINING PROTEIN"/>
    <property type="match status" value="1"/>
</dbReference>
<keyword evidence="5" id="KW-1185">Reference proteome</keyword>
<protein>
    <recommendedName>
        <fullName evidence="3">RPW8 domain-containing protein</fullName>
    </recommendedName>
</protein>
<dbReference type="InterPro" id="IPR027417">
    <property type="entry name" value="P-loop_NTPase"/>
</dbReference>
<dbReference type="Proteomes" id="UP000834106">
    <property type="component" value="Chromosome 14"/>
</dbReference>
<evidence type="ECO:0000256" key="1">
    <source>
        <dbReference type="ARBA" id="ARBA00008894"/>
    </source>
</evidence>
<dbReference type="InterPro" id="IPR008808">
    <property type="entry name" value="Powdery_mildew-R_dom"/>
</dbReference>
<keyword evidence="2" id="KW-0611">Plant defense</keyword>
<organism evidence="4 5">
    <name type="scientific">Fraxinus pennsylvanica</name>
    <dbReference type="NCBI Taxonomy" id="56036"/>
    <lineage>
        <taxon>Eukaryota</taxon>
        <taxon>Viridiplantae</taxon>
        <taxon>Streptophyta</taxon>
        <taxon>Embryophyta</taxon>
        <taxon>Tracheophyta</taxon>
        <taxon>Spermatophyta</taxon>
        <taxon>Magnoliopsida</taxon>
        <taxon>eudicotyledons</taxon>
        <taxon>Gunneridae</taxon>
        <taxon>Pentapetalae</taxon>
        <taxon>asterids</taxon>
        <taxon>lamiids</taxon>
        <taxon>Lamiales</taxon>
        <taxon>Oleaceae</taxon>
        <taxon>Oleeae</taxon>
        <taxon>Fraxinus</taxon>
    </lineage>
</organism>
<comment type="similarity">
    <text evidence="1">Belongs to the disease resistance NB-LRR family.</text>
</comment>
<evidence type="ECO:0000259" key="3">
    <source>
        <dbReference type="PROSITE" id="PS51153"/>
    </source>
</evidence>
<dbReference type="EMBL" id="OU503049">
    <property type="protein sequence ID" value="CAI9775600.1"/>
    <property type="molecule type" value="Genomic_DNA"/>
</dbReference>
<dbReference type="GO" id="GO:0006952">
    <property type="term" value="P:defense response"/>
    <property type="evidence" value="ECO:0007669"/>
    <property type="project" value="UniProtKB-KW"/>
</dbReference>
<dbReference type="AlphaFoldDB" id="A0AAD2E5K0"/>
<dbReference type="Pfam" id="PF05659">
    <property type="entry name" value="RPW8"/>
    <property type="match status" value="1"/>
</dbReference>
<evidence type="ECO:0000313" key="5">
    <source>
        <dbReference type="Proteomes" id="UP000834106"/>
    </source>
</evidence>
<accession>A0AAD2E5K0</accession>
<reference evidence="4" key="1">
    <citation type="submission" date="2023-05" db="EMBL/GenBank/DDBJ databases">
        <authorList>
            <person name="Huff M."/>
        </authorList>
    </citation>
    <scope>NUCLEOTIDE SEQUENCE</scope>
</reference>